<dbReference type="GO" id="GO:0016853">
    <property type="term" value="F:isomerase activity"/>
    <property type="evidence" value="ECO:0007669"/>
    <property type="project" value="UniProtKB-KW"/>
</dbReference>
<evidence type="ECO:0000256" key="13">
    <source>
        <dbReference type="ARBA" id="ARBA00041398"/>
    </source>
</evidence>
<feature type="domain" description="Alpha-D-phosphohexomutase alpha/beta/alpha" evidence="18">
    <location>
        <begin position="210"/>
        <end position="314"/>
    </location>
</feature>
<dbReference type="InterPro" id="IPR005841">
    <property type="entry name" value="Alpha-D-phosphohexomutase_SF"/>
</dbReference>
<evidence type="ECO:0000259" key="17">
    <source>
        <dbReference type="Pfam" id="PF02878"/>
    </source>
</evidence>
<dbReference type="InterPro" id="IPR005845">
    <property type="entry name" value="A-D-PHexomutase_a/b/a-II"/>
</dbReference>
<evidence type="ECO:0000313" key="20">
    <source>
        <dbReference type="EMBL" id="WVX82398.1"/>
    </source>
</evidence>
<evidence type="ECO:0000313" key="21">
    <source>
        <dbReference type="Proteomes" id="UP001357223"/>
    </source>
</evidence>
<evidence type="ECO:0000256" key="9">
    <source>
        <dbReference type="ARBA" id="ARBA00022723"/>
    </source>
</evidence>
<dbReference type="Pfam" id="PF02880">
    <property type="entry name" value="PGM_PMM_III"/>
    <property type="match status" value="1"/>
</dbReference>
<evidence type="ECO:0000256" key="1">
    <source>
        <dbReference type="ARBA" id="ARBA00000443"/>
    </source>
</evidence>
<dbReference type="PRINTS" id="PR00509">
    <property type="entry name" value="PGMPMM"/>
</dbReference>
<dbReference type="EC" id="5.4.2.2" evidence="6"/>
<keyword evidence="9 15" id="KW-0479">Metal-binding</keyword>
<dbReference type="PROSITE" id="PS00710">
    <property type="entry name" value="PGM_PMM"/>
    <property type="match status" value="1"/>
</dbReference>
<dbReference type="RefSeq" id="WP_338451300.1">
    <property type="nucleotide sequence ID" value="NZ_CP137640.1"/>
</dbReference>
<evidence type="ECO:0000256" key="2">
    <source>
        <dbReference type="ARBA" id="ARBA00001946"/>
    </source>
</evidence>
<comment type="similarity">
    <text evidence="5 15">Belongs to the phosphohexose mutase family.</text>
</comment>
<dbReference type="Pfam" id="PF02878">
    <property type="entry name" value="PGM_PMM_I"/>
    <property type="match status" value="1"/>
</dbReference>
<feature type="domain" description="Alpha-D-phosphohexomutase C-terminal" evidence="16">
    <location>
        <begin position="510"/>
        <end position="552"/>
    </location>
</feature>
<keyword evidence="21" id="KW-1185">Reference proteome</keyword>
<dbReference type="Pfam" id="PF00408">
    <property type="entry name" value="PGM_PMM_IV"/>
    <property type="match status" value="1"/>
</dbReference>
<comment type="cofactor">
    <cofactor evidence="2">
        <name>Mg(2+)</name>
        <dbReference type="ChEBI" id="CHEBI:18420"/>
    </cofactor>
</comment>
<reference evidence="20 21" key="1">
    <citation type="submission" date="2023-10" db="EMBL/GenBank/DDBJ databases">
        <title>Niallia locisalis sp.nov. isolated from a salt pond sample.</title>
        <authorList>
            <person name="Li X.-J."/>
            <person name="Dong L."/>
        </authorList>
    </citation>
    <scope>NUCLEOTIDE SEQUENCE [LARGE SCALE GENOMIC DNA]</scope>
    <source>
        <strain evidence="20 21">DSM 29761</strain>
    </source>
</reference>
<dbReference type="InterPro" id="IPR016055">
    <property type="entry name" value="A-D-PHexomutase_a/b/a-I/II/III"/>
</dbReference>
<dbReference type="InterPro" id="IPR005844">
    <property type="entry name" value="A-D-PHexomutase_a/b/a-I"/>
</dbReference>
<comment type="pathway">
    <text evidence="4">Lipid metabolism.</text>
</comment>
<evidence type="ECO:0000256" key="6">
    <source>
        <dbReference type="ARBA" id="ARBA00012728"/>
    </source>
</evidence>
<evidence type="ECO:0000259" key="16">
    <source>
        <dbReference type="Pfam" id="PF00408"/>
    </source>
</evidence>
<dbReference type="InterPro" id="IPR005846">
    <property type="entry name" value="A-D-PHexomutase_a/b/a-III"/>
</dbReference>
<dbReference type="Pfam" id="PF02879">
    <property type="entry name" value="PGM_PMM_II"/>
    <property type="match status" value="1"/>
</dbReference>
<keyword evidence="7" id="KW-0313">Glucose metabolism</keyword>
<feature type="domain" description="Alpha-D-phosphohexomutase alpha/beta/alpha" evidence="19">
    <location>
        <begin position="325"/>
        <end position="451"/>
    </location>
</feature>
<evidence type="ECO:0000256" key="3">
    <source>
        <dbReference type="ARBA" id="ARBA00005164"/>
    </source>
</evidence>
<feature type="domain" description="Alpha-D-phosphohexomutase alpha/beta/alpha" evidence="17">
    <location>
        <begin position="43"/>
        <end position="182"/>
    </location>
</feature>
<dbReference type="SUPFAM" id="SSF55957">
    <property type="entry name" value="Phosphoglucomutase, C-terminal domain"/>
    <property type="match status" value="1"/>
</dbReference>
<comment type="pathway">
    <text evidence="3">Glycolipid metabolism; diglucosyl-diacylglycerol biosynthesis.</text>
</comment>
<evidence type="ECO:0000259" key="18">
    <source>
        <dbReference type="Pfam" id="PF02879"/>
    </source>
</evidence>
<dbReference type="Gene3D" id="3.30.310.50">
    <property type="entry name" value="Alpha-D-phosphohexomutase, C-terminal domain"/>
    <property type="match status" value="1"/>
</dbReference>
<keyword evidence="7" id="KW-0119">Carbohydrate metabolism</keyword>
<protein>
    <recommendedName>
        <fullName evidence="12">Phosphoglucomutase</fullName>
        <ecNumber evidence="6">5.4.2.2</ecNumber>
    </recommendedName>
    <alternativeName>
        <fullName evidence="14">Alpha-phosphoglucomutase</fullName>
    </alternativeName>
    <alternativeName>
        <fullName evidence="13">Glucose phosphomutase</fullName>
    </alternativeName>
</protein>
<evidence type="ECO:0000256" key="12">
    <source>
        <dbReference type="ARBA" id="ARBA00039995"/>
    </source>
</evidence>
<dbReference type="Gene3D" id="3.40.120.10">
    <property type="entry name" value="Alpha-D-Glucose-1,6-Bisphosphate, subunit A, domain 3"/>
    <property type="match status" value="3"/>
</dbReference>
<dbReference type="SUPFAM" id="SSF53738">
    <property type="entry name" value="Phosphoglucomutase, first 3 domains"/>
    <property type="match status" value="3"/>
</dbReference>
<evidence type="ECO:0000259" key="19">
    <source>
        <dbReference type="Pfam" id="PF02880"/>
    </source>
</evidence>
<evidence type="ECO:0000256" key="14">
    <source>
        <dbReference type="ARBA" id="ARBA00041467"/>
    </source>
</evidence>
<comment type="catalytic activity">
    <reaction evidence="1">
        <text>alpha-D-glucose 1-phosphate = alpha-D-glucose 6-phosphate</text>
        <dbReference type="Rhea" id="RHEA:23536"/>
        <dbReference type="ChEBI" id="CHEBI:58225"/>
        <dbReference type="ChEBI" id="CHEBI:58601"/>
        <dbReference type="EC" id="5.4.2.2"/>
    </reaction>
</comment>
<evidence type="ECO:0000256" key="8">
    <source>
        <dbReference type="ARBA" id="ARBA00022553"/>
    </source>
</evidence>
<keyword evidence="11 20" id="KW-0413">Isomerase</keyword>
<name>A0ABZ2CKX0_9BACI</name>
<evidence type="ECO:0000256" key="11">
    <source>
        <dbReference type="ARBA" id="ARBA00023235"/>
    </source>
</evidence>
<evidence type="ECO:0000256" key="7">
    <source>
        <dbReference type="ARBA" id="ARBA00022526"/>
    </source>
</evidence>
<accession>A0ABZ2CKX0</accession>
<evidence type="ECO:0000256" key="5">
    <source>
        <dbReference type="ARBA" id="ARBA00010231"/>
    </source>
</evidence>
<organism evidence="20 21">
    <name type="scientific">Niallia oryzisoli</name>
    <dbReference type="NCBI Taxonomy" id="1737571"/>
    <lineage>
        <taxon>Bacteria</taxon>
        <taxon>Bacillati</taxon>
        <taxon>Bacillota</taxon>
        <taxon>Bacilli</taxon>
        <taxon>Bacillales</taxon>
        <taxon>Bacillaceae</taxon>
        <taxon>Niallia</taxon>
    </lineage>
</organism>
<gene>
    <name evidence="20" type="ORF">R4Z09_05290</name>
</gene>
<dbReference type="InterPro" id="IPR036900">
    <property type="entry name" value="A-D-PHexomutase_C_sf"/>
</dbReference>
<dbReference type="PANTHER" id="PTHR45745:SF1">
    <property type="entry name" value="PHOSPHOGLUCOMUTASE 2B-RELATED"/>
    <property type="match status" value="1"/>
</dbReference>
<proteinExistence type="inferred from homology"/>
<keyword evidence="10 15" id="KW-0460">Magnesium</keyword>
<dbReference type="Proteomes" id="UP001357223">
    <property type="component" value="Chromosome"/>
</dbReference>
<keyword evidence="8" id="KW-0597">Phosphoprotein</keyword>
<evidence type="ECO:0000256" key="10">
    <source>
        <dbReference type="ARBA" id="ARBA00022842"/>
    </source>
</evidence>
<dbReference type="CDD" id="cd05799">
    <property type="entry name" value="PGM2"/>
    <property type="match status" value="1"/>
</dbReference>
<evidence type="ECO:0000256" key="15">
    <source>
        <dbReference type="RuleBase" id="RU004326"/>
    </source>
</evidence>
<dbReference type="InterPro" id="IPR005843">
    <property type="entry name" value="A-D-PHexomutase_C"/>
</dbReference>
<dbReference type="PANTHER" id="PTHR45745">
    <property type="entry name" value="PHOSPHOMANNOMUTASE 45A"/>
    <property type="match status" value="1"/>
</dbReference>
<dbReference type="InterPro" id="IPR016066">
    <property type="entry name" value="A-D-PHexomutase_CS"/>
</dbReference>
<evidence type="ECO:0000256" key="4">
    <source>
        <dbReference type="ARBA" id="ARBA00005189"/>
    </source>
</evidence>
<dbReference type="EMBL" id="CP137640">
    <property type="protein sequence ID" value="WVX82398.1"/>
    <property type="molecule type" value="Genomic_DNA"/>
</dbReference>
<sequence>MSWKQKAERWIQYEGLDKVVKEQLEKIKHDDKSLEEAFYKDLEFGTGGMRGEIGAGTNRMNLYTVRKASAGLAAYIGANGMEAKKRGVVIAYDSRHFSPEFAMEAAKTLASKDIHTYVFDALRPTPELSFAVRHLHAFSGIVITASHNPPEYNGYKVYGSDGGQLPPEGADVIIEKINEIENELLIDVEDQKVLMDKGLITMVGQEIDQAYIEKLMTISENPNISDEVDVKVVFTPLHGTGNIPVRNGLKALKYQHVTVVKEQELPDPEFSTVKSPNPEEHAAFTLAIEEGNRIGADLLIATDPDADRLGIAVKNEKDEYVVLTGNQTGAILLHYILSEKKKKSTLPKNGVMVKTIVTSELGRKIAESFNVTTLDVLTGFKFIGEKIKEYETSGEYKFLFGYEESYGYLIGDFVRDKDAVQAALLATEVSAFYKKQGMSLYDALMAIFNQYGFFQEGLRSLTLKGKDGAELIQKTLASFRSNPLRVLDGLKVSAVEDYLTGTRIEADGSEKVIALPKSNVIKYYFEDGTWICLRPSGTEPKVKFYFSVHDSSLDASKQKLANIEKQFMKLVDQKIADLSK</sequence>